<dbReference type="InterPro" id="IPR029058">
    <property type="entry name" value="AB_hydrolase_fold"/>
</dbReference>
<evidence type="ECO:0000313" key="2">
    <source>
        <dbReference type="EMBL" id="CAA9263240.1"/>
    </source>
</evidence>
<dbReference type="SUPFAM" id="SSF53474">
    <property type="entry name" value="alpha/beta-Hydrolases"/>
    <property type="match status" value="1"/>
</dbReference>
<dbReference type="InterPro" id="IPR000073">
    <property type="entry name" value="AB_hydrolase_1"/>
</dbReference>
<sequence length="262" mass="28209">MRELPGPRGAPTLLLLHGWTASADLNWFTTFEALGRRYRVVAMDHRGHGRGIRSRRRFRLSDCADDAAALIDVLGTGPVIAVGYSMGGPVAQLLWRRHPDRVAGLVLCATSRSFASSAQERLGFLAMGGASFAARLTPDVARQALARRVLGTRADDRSFESWIQREVQRTDWTAVLEAGNGLGRFDSSGWIGSVDKPTAVVATMRDGMVAPARQLALARSIPGATVHPVQGDHTSCVTDPGRFIPGLLTACASVTSRIRPRG</sequence>
<evidence type="ECO:0000259" key="1">
    <source>
        <dbReference type="Pfam" id="PF00561"/>
    </source>
</evidence>
<protein>
    <recommendedName>
        <fullName evidence="1">AB hydrolase-1 domain-containing protein</fullName>
    </recommendedName>
</protein>
<organism evidence="2">
    <name type="scientific">uncultured Acidimicrobiales bacterium</name>
    <dbReference type="NCBI Taxonomy" id="310071"/>
    <lineage>
        <taxon>Bacteria</taxon>
        <taxon>Bacillati</taxon>
        <taxon>Actinomycetota</taxon>
        <taxon>Acidimicrobiia</taxon>
        <taxon>Acidimicrobiales</taxon>
        <taxon>environmental samples</taxon>
    </lineage>
</organism>
<reference evidence="2" key="1">
    <citation type="submission" date="2020-02" db="EMBL/GenBank/DDBJ databases">
        <authorList>
            <person name="Meier V. D."/>
        </authorList>
    </citation>
    <scope>NUCLEOTIDE SEQUENCE</scope>
    <source>
        <strain evidence="2">AVDCRST_MAG20</strain>
    </source>
</reference>
<dbReference type="GO" id="GO:0016020">
    <property type="term" value="C:membrane"/>
    <property type="evidence" value="ECO:0007669"/>
    <property type="project" value="TreeGrafter"/>
</dbReference>
<proteinExistence type="predicted"/>
<dbReference type="PANTHER" id="PTHR43798">
    <property type="entry name" value="MONOACYLGLYCEROL LIPASE"/>
    <property type="match status" value="1"/>
</dbReference>
<dbReference type="InterPro" id="IPR050266">
    <property type="entry name" value="AB_hydrolase_sf"/>
</dbReference>
<feature type="domain" description="AB hydrolase-1" evidence="1">
    <location>
        <begin position="11"/>
        <end position="240"/>
    </location>
</feature>
<gene>
    <name evidence="2" type="ORF">AVDCRST_MAG20-2910</name>
</gene>
<dbReference type="PRINTS" id="PR00111">
    <property type="entry name" value="ABHYDROLASE"/>
</dbReference>
<dbReference type="Pfam" id="PF00561">
    <property type="entry name" value="Abhydrolase_1"/>
    <property type="match status" value="1"/>
</dbReference>
<dbReference type="Gene3D" id="3.40.50.1820">
    <property type="entry name" value="alpha/beta hydrolase"/>
    <property type="match status" value="1"/>
</dbReference>
<name>A0A6J4IVL8_9ACTN</name>
<dbReference type="EMBL" id="CADCSY010000131">
    <property type="protein sequence ID" value="CAA9263240.1"/>
    <property type="molecule type" value="Genomic_DNA"/>
</dbReference>
<dbReference type="PANTHER" id="PTHR43798:SF33">
    <property type="entry name" value="HYDROLASE, PUTATIVE (AFU_ORTHOLOGUE AFUA_2G14860)-RELATED"/>
    <property type="match status" value="1"/>
</dbReference>
<accession>A0A6J4IVL8</accession>
<dbReference type="GO" id="GO:0003824">
    <property type="term" value="F:catalytic activity"/>
    <property type="evidence" value="ECO:0007669"/>
    <property type="project" value="UniProtKB-ARBA"/>
</dbReference>
<dbReference type="AlphaFoldDB" id="A0A6J4IVL8"/>